<gene>
    <name evidence="1" type="ORF">niasHT_037605</name>
</gene>
<dbReference type="AlphaFoldDB" id="A0ABD2J784"/>
<evidence type="ECO:0000313" key="2">
    <source>
        <dbReference type="Proteomes" id="UP001620626"/>
    </source>
</evidence>
<dbReference type="Proteomes" id="UP001620626">
    <property type="component" value="Unassembled WGS sequence"/>
</dbReference>
<protein>
    <submittedName>
        <fullName evidence="1">Uncharacterized protein</fullName>
    </submittedName>
</protein>
<dbReference type="EMBL" id="JBICBT010001042">
    <property type="protein sequence ID" value="KAL3086449.1"/>
    <property type="molecule type" value="Genomic_DNA"/>
</dbReference>
<accession>A0ABD2J784</accession>
<evidence type="ECO:0000313" key="1">
    <source>
        <dbReference type="EMBL" id="KAL3086449.1"/>
    </source>
</evidence>
<proteinExistence type="predicted"/>
<keyword evidence="2" id="KW-1185">Reference proteome</keyword>
<comment type="caution">
    <text evidence="1">The sequence shown here is derived from an EMBL/GenBank/DDBJ whole genome shotgun (WGS) entry which is preliminary data.</text>
</comment>
<name>A0ABD2J784_9BILA</name>
<organism evidence="1 2">
    <name type="scientific">Heterodera trifolii</name>
    <dbReference type="NCBI Taxonomy" id="157864"/>
    <lineage>
        <taxon>Eukaryota</taxon>
        <taxon>Metazoa</taxon>
        <taxon>Ecdysozoa</taxon>
        <taxon>Nematoda</taxon>
        <taxon>Chromadorea</taxon>
        <taxon>Rhabditida</taxon>
        <taxon>Tylenchina</taxon>
        <taxon>Tylenchomorpha</taxon>
        <taxon>Tylenchoidea</taxon>
        <taxon>Heteroderidae</taxon>
        <taxon>Heteroderinae</taxon>
        <taxon>Heterodera</taxon>
    </lineage>
</organism>
<reference evidence="1 2" key="1">
    <citation type="submission" date="2024-10" db="EMBL/GenBank/DDBJ databases">
        <authorList>
            <person name="Kim D."/>
        </authorList>
    </citation>
    <scope>NUCLEOTIDE SEQUENCE [LARGE SCALE GENOMIC DNA]</scope>
    <source>
        <strain evidence="1">BH-2024</strain>
    </source>
</reference>
<sequence>MRLSKVQPGRTSPSPRVVLQQSFVGRASKLRDGKITPLRRNSEQINAPAVDARTFCFIFGTADGKHKFYGVKTARTGDHADIFYAHRTPKMAVAFGVADLLNLEVENIQQVRRADK</sequence>